<keyword evidence="3" id="KW-1185">Reference proteome</keyword>
<evidence type="ECO:0000256" key="1">
    <source>
        <dbReference type="SAM" id="Phobius"/>
    </source>
</evidence>
<comment type="caution">
    <text evidence="2">The sequence shown here is derived from an EMBL/GenBank/DDBJ whole genome shotgun (WGS) entry which is preliminary data.</text>
</comment>
<dbReference type="EMBL" id="JBBAXC010000004">
    <property type="protein sequence ID" value="MEI5906593.1"/>
    <property type="molecule type" value="Genomic_DNA"/>
</dbReference>
<name>A0ABU8HB99_9BACI</name>
<feature type="transmembrane region" description="Helical" evidence="1">
    <location>
        <begin position="39"/>
        <end position="58"/>
    </location>
</feature>
<sequence length="64" mass="7252">MKNLTLLGKVNVGLGIIFFIIGISLFIQKFNGAFIYKEQHLSLSFIFLALTLFCASFFTTKDKE</sequence>
<evidence type="ECO:0000313" key="3">
    <source>
        <dbReference type="Proteomes" id="UP001312865"/>
    </source>
</evidence>
<protein>
    <submittedName>
        <fullName evidence="2">Uncharacterized protein</fullName>
    </submittedName>
</protein>
<proteinExistence type="predicted"/>
<keyword evidence="1" id="KW-1133">Transmembrane helix</keyword>
<feature type="transmembrane region" description="Helical" evidence="1">
    <location>
        <begin position="6"/>
        <end position="27"/>
    </location>
</feature>
<organism evidence="2 3">
    <name type="scientific">Bacillus spongiae</name>
    <dbReference type="NCBI Taxonomy" id="2683610"/>
    <lineage>
        <taxon>Bacteria</taxon>
        <taxon>Bacillati</taxon>
        <taxon>Bacillota</taxon>
        <taxon>Bacilli</taxon>
        <taxon>Bacillales</taxon>
        <taxon>Bacillaceae</taxon>
        <taxon>Bacillus</taxon>
    </lineage>
</organism>
<reference evidence="2 3" key="1">
    <citation type="journal article" date="2018" name="J. Microbiol.">
        <title>Bacillus spongiae sp. nov., isolated from sponge of Jeju Island.</title>
        <authorList>
            <person name="Lee G.E."/>
            <person name="Im W.T."/>
            <person name="Park J.S."/>
        </authorList>
    </citation>
    <scope>NUCLEOTIDE SEQUENCE [LARGE SCALE GENOMIC DNA]</scope>
    <source>
        <strain evidence="2 3">135PIL107-10</strain>
    </source>
</reference>
<dbReference type="Proteomes" id="UP001312865">
    <property type="component" value="Unassembled WGS sequence"/>
</dbReference>
<gene>
    <name evidence="2" type="ORF">WAK64_05925</name>
</gene>
<keyword evidence="1" id="KW-0812">Transmembrane</keyword>
<accession>A0ABU8HB99</accession>
<evidence type="ECO:0000313" key="2">
    <source>
        <dbReference type="EMBL" id="MEI5906593.1"/>
    </source>
</evidence>
<keyword evidence="1" id="KW-0472">Membrane</keyword>
<dbReference type="RefSeq" id="WP_336586031.1">
    <property type="nucleotide sequence ID" value="NZ_JBBAXC010000004.1"/>
</dbReference>